<dbReference type="SUPFAM" id="SSF46626">
    <property type="entry name" value="Cytochrome c"/>
    <property type="match status" value="2"/>
</dbReference>
<evidence type="ECO:0000313" key="7">
    <source>
        <dbReference type="EMBL" id="RRQ48056.1"/>
    </source>
</evidence>
<dbReference type="Pfam" id="PF00034">
    <property type="entry name" value="Cytochrom_C"/>
    <property type="match status" value="1"/>
</dbReference>
<name>A0A3R8R1A8_9FLAO</name>
<accession>A0A3R8R1A8</accession>
<dbReference type="GO" id="GO:0046872">
    <property type="term" value="F:metal ion binding"/>
    <property type="evidence" value="ECO:0007669"/>
    <property type="project" value="UniProtKB-KW"/>
</dbReference>
<dbReference type="PANTHER" id="PTHR35008:SF9">
    <property type="entry name" value="CYTOCHROME C DOMAIN-CONTAINING PROTEIN"/>
    <property type="match status" value="1"/>
</dbReference>
<dbReference type="Pfam" id="PF21342">
    <property type="entry name" value="SoxA-TsdA_cyt-c"/>
    <property type="match status" value="1"/>
</dbReference>
<proteinExistence type="predicted"/>
<feature type="domain" description="Cytochrome c" evidence="6">
    <location>
        <begin position="197"/>
        <end position="289"/>
    </location>
</feature>
<dbReference type="Proteomes" id="UP000286990">
    <property type="component" value="Unassembled WGS sequence"/>
</dbReference>
<dbReference type="InterPro" id="IPR009056">
    <property type="entry name" value="Cyt_c-like_dom"/>
</dbReference>
<reference evidence="8" key="2">
    <citation type="submission" date="2018-12" db="EMBL/GenBank/DDBJ databases">
        <title>Maribacter lutimaris sp. nov., isolated from marine sediment.</title>
        <authorList>
            <person name="Kim K.K."/>
        </authorList>
    </citation>
    <scope>NUCLEOTIDE SEQUENCE [LARGE SCALE GENOMIC DNA]</scope>
    <source>
        <strain evidence="8">PoM-212</strain>
    </source>
</reference>
<dbReference type="InterPro" id="IPR051459">
    <property type="entry name" value="Cytochrome_c-type_DH"/>
</dbReference>
<feature type="transmembrane region" description="Helical" evidence="5">
    <location>
        <begin position="12"/>
        <end position="32"/>
    </location>
</feature>
<dbReference type="EMBL" id="QUSX01000002">
    <property type="protein sequence ID" value="RRQ48056.1"/>
    <property type="molecule type" value="Genomic_DNA"/>
</dbReference>
<dbReference type="GO" id="GO:0020037">
    <property type="term" value="F:heme binding"/>
    <property type="evidence" value="ECO:0007669"/>
    <property type="project" value="InterPro"/>
</dbReference>
<sequence length="346" mass="39023">MEHFGYLVRRLFWLFATVLILVTLLFITLLTYRPGPSETTNSLLVEEKAEEWYPKDVVDALANGSMPPQVKKGFLFVSETPGQMGPQADAPNKRFTGNNLTCTNCHLQFGTQAGSGSWVGVANRFPQFGGRANALGDLKDRINGCMERSMDGKKLPKDSEEMLAIVAYMEWLGEDLPKEKENEYKGYPKIKIPEERVDLDRGKLVYDKECLVCHGADGQGIKKPDASKGYLYPPLWGADSFNNGAGMHRVITAAEFIKSNMPFGLATYKNPKLTDEEAYHVAGYINSFDRPIKANTEADYPDKKLKPVSTSYGPWVDDFPLEQHKFGPFQPIMEYYKRNYNIEKSK</sequence>
<keyword evidence="8" id="KW-1185">Reference proteome</keyword>
<dbReference type="OrthoDB" id="9779283at2"/>
<keyword evidence="1 4" id="KW-0349">Heme</keyword>
<keyword evidence="5" id="KW-0812">Transmembrane</keyword>
<dbReference type="RefSeq" id="WP_125222779.1">
    <property type="nucleotide sequence ID" value="NZ_QUSX01000002.1"/>
</dbReference>
<evidence type="ECO:0000313" key="8">
    <source>
        <dbReference type="Proteomes" id="UP000286990"/>
    </source>
</evidence>
<keyword evidence="5" id="KW-1133">Transmembrane helix</keyword>
<evidence type="ECO:0000256" key="5">
    <source>
        <dbReference type="SAM" id="Phobius"/>
    </source>
</evidence>
<dbReference type="Gene3D" id="1.10.760.10">
    <property type="entry name" value="Cytochrome c-like domain"/>
    <property type="match status" value="2"/>
</dbReference>
<evidence type="ECO:0000256" key="1">
    <source>
        <dbReference type="ARBA" id="ARBA00022617"/>
    </source>
</evidence>
<dbReference type="AlphaFoldDB" id="A0A3R8R1A8"/>
<dbReference type="GO" id="GO:0009055">
    <property type="term" value="F:electron transfer activity"/>
    <property type="evidence" value="ECO:0007669"/>
    <property type="project" value="InterPro"/>
</dbReference>
<keyword evidence="3 4" id="KW-0408">Iron</keyword>
<evidence type="ECO:0000256" key="4">
    <source>
        <dbReference type="PROSITE-ProRule" id="PRU00433"/>
    </source>
</evidence>
<evidence type="ECO:0000256" key="3">
    <source>
        <dbReference type="ARBA" id="ARBA00023004"/>
    </source>
</evidence>
<protein>
    <submittedName>
        <fullName evidence="7">Cytochrome C</fullName>
    </submittedName>
</protein>
<keyword evidence="5" id="KW-0472">Membrane</keyword>
<gene>
    <name evidence="7" type="ORF">DZC72_10005</name>
</gene>
<comment type="caution">
    <text evidence="7">The sequence shown here is derived from an EMBL/GenBank/DDBJ whole genome shotgun (WGS) entry which is preliminary data.</text>
</comment>
<evidence type="ECO:0000256" key="2">
    <source>
        <dbReference type="ARBA" id="ARBA00022723"/>
    </source>
</evidence>
<keyword evidence="2 4" id="KW-0479">Metal-binding</keyword>
<dbReference type="PROSITE" id="PS51007">
    <property type="entry name" value="CYTC"/>
    <property type="match status" value="1"/>
</dbReference>
<dbReference type="InterPro" id="IPR036909">
    <property type="entry name" value="Cyt_c-like_dom_sf"/>
</dbReference>
<dbReference type="PANTHER" id="PTHR35008">
    <property type="entry name" value="BLL4482 PROTEIN-RELATED"/>
    <property type="match status" value="1"/>
</dbReference>
<evidence type="ECO:0000259" key="6">
    <source>
        <dbReference type="PROSITE" id="PS51007"/>
    </source>
</evidence>
<reference evidence="8" key="1">
    <citation type="submission" date="2018-08" db="EMBL/GenBank/DDBJ databases">
        <authorList>
            <person name="Khan S.A."/>
            <person name="J S.E."/>
        </authorList>
    </citation>
    <scope>NUCLEOTIDE SEQUENCE [LARGE SCALE GENOMIC DNA]</scope>
    <source>
        <strain evidence="8">PoM-212</strain>
    </source>
</reference>
<organism evidence="7 8">
    <name type="scientific">Maribacter algicola</name>
    <dbReference type="NCBI Taxonomy" id="2498892"/>
    <lineage>
        <taxon>Bacteria</taxon>
        <taxon>Pseudomonadati</taxon>
        <taxon>Bacteroidota</taxon>
        <taxon>Flavobacteriia</taxon>
        <taxon>Flavobacteriales</taxon>
        <taxon>Flavobacteriaceae</taxon>
        <taxon>Maribacter</taxon>
    </lineage>
</organism>